<dbReference type="AlphaFoldDB" id="A0A7G9FUJ5"/>
<dbReference type="SUPFAM" id="SSF51182">
    <property type="entry name" value="RmlC-like cupins"/>
    <property type="match status" value="1"/>
</dbReference>
<dbReference type="Pfam" id="PF12833">
    <property type="entry name" value="HTH_18"/>
    <property type="match status" value="1"/>
</dbReference>
<keyword evidence="2" id="KW-0238">DNA-binding</keyword>
<dbReference type="PRINTS" id="PR00032">
    <property type="entry name" value="HTHARAC"/>
</dbReference>
<evidence type="ECO:0000256" key="1">
    <source>
        <dbReference type="ARBA" id="ARBA00023015"/>
    </source>
</evidence>
<dbReference type="InterPro" id="IPR020449">
    <property type="entry name" value="Tscrpt_reg_AraC-type_HTH"/>
</dbReference>
<dbReference type="InterPro" id="IPR011051">
    <property type="entry name" value="RmlC_Cupin_sf"/>
</dbReference>
<protein>
    <submittedName>
        <fullName evidence="5">Helix-turn-helix domain-containing protein</fullName>
    </submittedName>
</protein>
<gene>
    <name evidence="5" type="ORF">H9Q77_14335</name>
</gene>
<dbReference type="InterPro" id="IPR009057">
    <property type="entry name" value="Homeodomain-like_sf"/>
</dbReference>
<reference evidence="5 6" key="1">
    <citation type="submission" date="2020-08" db="EMBL/GenBank/DDBJ databases">
        <authorList>
            <person name="Liu C."/>
            <person name="Sun Q."/>
        </authorList>
    </citation>
    <scope>NUCLEOTIDE SEQUENCE [LARGE SCALE GENOMIC DNA]</scope>
    <source>
        <strain evidence="5 6">NSJ-8</strain>
    </source>
</reference>
<accession>A0A7G9FUJ5</accession>
<dbReference type="SMART" id="SM00342">
    <property type="entry name" value="HTH_ARAC"/>
    <property type="match status" value="1"/>
</dbReference>
<proteinExistence type="predicted"/>
<dbReference type="InterPro" id="IPR003313">
    <property type="entry name" value="AraC-bd"/>
</dbReference>
<dbReference type="EMBL" id="CP060633">
    <property type="protein sequence ID" value="QNM02227.1"/>
    <property type="molecule type" value="Genomic_DNA"/>
</dbReference>
<evidence type="ECO:0000256" key="2">
    <source>
        <dbReference type="ARBA" id="ARBA00023125"/>
    </source>
</evidence>
<organism evidence="5 6">
    <name type="scientific">Simiaoa sunii</name>
    <dbReference type="NCBI Taxonomy" id="2763672"/>
    <lineage>
        <taxon>Bacteria</taxon>
        <taxon>Bacillati</taxon>
        <taxon>Bacillota</taxon>
        <taxon>Clostridia</taxon>
        <taxon>Lachnospirales</taxon>
        <taxon>Lachnospiraceae</taxon>
        <taxon>Simiaoa</taxon>
    </lineage>
</organism>
<dbReference type="PANTHER" id="PTHR43280">
    <property type="entry name" value="ARAC-FAMILY TRANSCRIPTIONAL REGULATOR"/>
    <property type="match status" value="1"/>
</dbReference>
<name>A0A7G9FUJ5_9FIRM</name>
<keyword evidence="1" id="KW-0805">Transcription regulation</keyword>
<sequence>MNTSYSNVASLVNNSKNSIHVEVNELNSTLYQIKTPFQLTYIAYNPDLIPQSMNITTLSGKYSHQYTLKLSDVKIQYDKRILHFHDYFELVVVLDGTMTQLIEDKEYHYPAGSCCLINRSLYHSEYYTNSTRVLFIGFSAEFIRGLFEDCALADFSQEKDILNSDFYKFIMDDLEHPGGKTYLDYIPAIKNQTSTNLLHDINSRLMDILLHPVFGATHQIKGLFSLLISVLSDYTYFHCTRMDLEQTADALVFARISHFIEEKYGRISRDELSGLLNYSGDYINRIVRKFTGLCLFDYSMNFCMKKAAEELLYSQKTINEIAEELHFSNKTHFYKIFKEKYGITPKEFRANKDSAQKI</sequence>
<dbReference type="RefSeq" id="WP_249325988.1">
    <property type="nucleotide sequence ID" value="NZ_CP060633.1"/>
</dbReference>
<evidence type="ECO:0000313" key="6">
    <source>
        <dbReference type="Proteomes" id="UP000515981"/>
    </source>
</evidence>
<evidence type="ECO:0000256" key="3">
    <source>
        <dbReference type="ARBA" id="ARBA00023163"/>
    </source>
</evidence>
<feature type="domain" description="HTH araC/xylS-type" evidence="4">
    <location>
        <begin position="254"/>
        <end position="351"/>
    </location>
</feature>
<evidence type="ECO:0000259" key="4">
    <source>
        <dbReference type="PROSITE" id="PS01124"/>
    </source>
</evidence>
<dbReference type="Pfam" id="PF02311">
    <property type="entry name" value="AraC_binding"/>
    <property type="match status" value="1"/>
</dbReference>
<keyword evidence="3" id="KW-0804">Transcription</keyword>
<dbReference type="Gene3D" id="2.60.120.10">
    <property type="entry name" value="Jelly Rolls"/>
    <property type="match status" value="1"/>
</dbReference>
<dbReference type="KEGG" id="ssun:H9Q77_14335"/>
<dbReference type="Gene3D" id="1.10.10.60">
    <property type="entry name" value="Homeodomain-like"/>
    <property type="match status" value="1"/>
</dbReference>
<evidence type="ECO:0000313" key="5">
    <source>
        <dbReference type="EMBL" id="QNM02227.1"/>
    </source>
</evidence>
<keyword evidence="6" id="KW-1185">Reference proteome</keyword>
<dbReference type="GO" id="GO:0003700">
    <property type="term" value="F:DNA-binding transcription factor activity"/>
    <property type="evidence" value="ECO:0007669"/>
    <property type="project" value="InterPro"/>
</dbReference>
<dbReference type="GO" id="GO:0043565">
    <property type="term" value="F:sequence-specific DNA binding"/>
    <property type="evidence" value="ECO:0007669"/>
    <property type="project" value="InterPro"/>
</dbReference>
<dbReference type="Proteomes" id="UP000515981">
    <property type="component" value="Chromosome"/>
</dbReference>
<dbReference type="PROSITE" id="PS01124">
    <property type="entry name" value="HTH_ARAC_FAMILY_2"/>
    <property type="match status" value="1"/>
</dbReference>
<dbReference type="SUPFAM" id="SSF46689">
    <property type="entry name" value="Homeodomain-like"/>
    <property type="match status" value="1"/>
</dbReference>
<dbReference type="PANTHER" id="PTHR43280:SF34">
    <property type="entry name" value="ARAC-FAMILY TRANSCRIPTIONAL REGULATOR"/>
    <property type="match status" value="1"/>
</dbReference>
<dbReference type="InterPro" id="IPR014710">
    <property type="entry name" value="RmlC-like_jellyroll"/>
</dbReference>
<dbReference type="InterPro" id="IPR018060">
    <property type="entry name" value="HTH_AraC"/>
</dbReference>